<dbReference type="GeneID" id="20346911"/>
<organism evidence="1">
    <name type="scientific">Gaeumannomyces tritici (strain R3-111a-1)</name>
    <name type="common">Wheat and barley take-all root rot fungus</name>
    <name type="synonym">Gaeumannomyces graminis var. tritici</name>
    <dbReference type="NCBI Taxonomy" id="644352"/>
    <lineage>
        <taxon>Eukaryota</taxon>
        <taxon>Fungi</taxon>
        <taxon>Dikarya</taxon>
        <taxon>Ascomycota</taxon>
        <taxon>Pezizomycotina</taxon>
        <taxon>Sordariomycetes</taxon>
        <taxon>Sordariomycetidae</taxon>
        <taxon>Magnaporthales</taxon>
        <taxon>Magnaporthaceae</taxon>
        <taxon>Gaeumannomyces</taxon>
    </lineage>
</organism>
<reference evidence="2" key="5">
    <citation type="submission" date="2018-04" db="UniProtKB">
        <authorList>
            <consortium name="EnsemblFungi"/>
        </authorList>
    </citation>
    <scope>IDENTIFICATION</scope>
    <source>
        <strain evidence="2">R3-111a-1</strain>
    </source>
</reference>
<protein>
    <submittedName>
        <fullName evidence="1 2">Uncharacterized protein</fullName>
    </submittedName>
</protein>
<reference evidence="1" key="2">
    <citation type="submission" date="2010-07" db="EMBL/GenBank/DDBJ databases">
        <authorList>
            <consortium name="The Broad Institute Genome Sequencing Platform"/>
            <consortium name="Broad Institute Genome Sequencing Center for Infectious Disease"/>
            <person name="Ma L.-J."/>
            <person name="Dead R."/>
            <person name="Young S."/>
            <person name="Zeng Q."/>
            <person name="Koehrsen M."/>
            <person name="Alvarado L."/>
            <person name="Berlin A."/>
            <person name="Chapman S.B."/>
            <person name="Chen Z."/>
            <person name="Freedman E."/>
            <person name="Gellesch M."/>
            <person name="Goldberg J."/>
            <person name="Griggs A."/>
            <person name="Gujja S."/>
            <person name="Heilman E.R."/>
            <person name="Heiman D."/>
            <person name="Hepburn T."/>
            <person name="Howarth C."/>
            <person name="Jen D."/>
            <person name="Larson L."/>
            <person name="Mehta T."/>
            <person name="Neiman D."/>
            <person name="Pearson M."/>
            <person name="Roberts A."/>
            <person name="Saif S."/>
            <person name="Shea T."/>
            <person name="Shenoy N."/>
            <person name="Sisk P."/>
            <person name="Stolte C."/>
            <person name="Sykes S."/>
            <person name="Walk T."/>
            <person name="White J."/>
            <person name="Yandava C."/>
            <person name="Haas B."/>
            <person name="Nusbaum C."/>
            <person name="Birren B."/>
        </authorList>
    </citation>
    <scope>NUCLEOTIDE SEQUENCE</scope>
    <source>
        <strain evidence="1">R3-111a-1</strain>
    </source>
</reference>
<accession>J3NYV1</accession>
<name>J3NYV1_GAET3</name>
<sequence length="152" mass="15960">MDGAESIDTNPGLYPSLMDTCALPSLKYTAKTMQYGMNVSPVNPAGAPMAPRRDSNTPLGLMGLVTIIDGPPTATIPPPPRAEELGLQIPPAAVANRLNAPDEEPSTWEPQLVCRQAPPAPSDIVIIDTGGKGEEHKWRDANLAAQGVSLSP</sequence>
<dbReference type="Proteomes" id="UP000006039">
    <property type="component" value="Unassembled WGS sequence"/>
</dbReference>
<dbReference type="HOGENOM" id="CLU_1722476_0_0_1"/>
<dbReference type="EMBL" id="GL385397">
    <property type="protein sequence ID" value="EJT76534.1"/>
    <property type="molecule type" value="Genomic_DNA"/>
</dbReference>
<dbReference type="EnsemblFungi" id="EJT76534">
    <property type="protein sequence ID" value="EJT76534"/>
    <property type="gene ID" value="GGTG_06453"/>
</dbReference>
<reference evidence="3" key="1">
    <citation type="submission" date="2010-07" db="EMBL/GenBank/DDBJ databases">
        <title>The genome sequence of Gaeumannomyces graminis var. tritici strain R3-111a-1.</title>
        <authorList>
            <consortium name="The Broad Institute Genome Sequencing Platform"/>
            <person name="Ma L.-J."/>
            <person name="Dead R."/>
            <person name="Young S."/>
            <person name="Zeng Q."/>
            <person name="Koehrsen M."/>
            <person name="Alvarado L."/>
            <person name="Berlin A."/>
            <person name="Chapman S.B."/>
            <person name="Chen Z."/>
            <person name="Freedman E."/>
            <person name="Gellesch M."/>
            <person name="Goldberg J."/>
            <person name="Griggs A."/>
            <person name="Gujja S."/>
            <person name="Heilman E.R."/>
            <person name="Heiman D."/>
            <person name="Hepburn T."/>
            <person name="Howarth C."/>
            <person name="Jen D."/>
            <person name="Larson L."/>
            <person name="Mehta T."/>
            <person name="Neiman D."/>
            <person name="Pearson M."/>
            <person name="Roberts A."/>
            <person name="Saif S."/>
            <person name="Shea T."/>
            <person name="Shenoy N."/>
            <person name="Sisk P."/>
            <person name="Stolte C."/>
            <person name="Sykes S."/>
            <person name="Walk T."/>
            <person name="White J."/>
            <person name="Yandava C."/>
            <person name="Haas B."/>
            <person name="Nusbaum C."/>
            <person name="Birren B."/>
        </authorList>
    </citation>
    <scope>NUCLEOTIDE SEQUENCE [LARGE SCALE GENOMIC DNA]</scope>
    <source>
        <strain evidence="3">R3-111a-1</strain>
    </source>
</reference>
<proteinExistence type="predicted"/>
<evidence type="ECO:0000313" key="2">
    <source>
        <dbReference type="EnsemblFungi" id="EJT76534"/>
    </source>
</evidence>
<dbReference type="AlphaFoldDB" id="J3NYV1"/>
<keyword evidence="3" id="KW-1185">Reference proteome</keyword>
<dbReference type="VEuPathDB" id="FungiDB:GGTG_06453"/>
<gene>
    <name evidence="2" type="primary">20346911</name>
    <name evidence="1" type="ORF">GGTG_06453</name>
</gene>
<reference evidence="1" key="3">
    <citation type="submission" date="2010-09" db="EMBL/GenBank/DDBJ databases">
        <title>Annotation of Gaeumannomyces graminis var. tritici R3-111a-1.</title>
        <authorList>
            <consortium name="The Broad Institute Genome Sequencing Platform"/>
            <person name="Ma L.-J."/>
            <person name="Dead R."/>
            <person name="Young S.K."/>
            <person name="Zeng Q."/>
            <person name="Gargeya S."/>
            <person name="Fitzgerald M."/>
            <person name="Haas B."/>
            <person name="Abouelleil A."/>
            <person name="Alvarado L."/>
            <person name="Arachchi H.M."/>
            <person name="Berlin A."/>
            <person name="Brown A."/>
            <person name="Chapman S.B."/>
            <person name="Chen Z."/>
            <person name="Dunbar C."/>
            <person name="Freedman E."/>
            <person name="Gearin G."/>
            <person name="Gellesch M."/>
            <person name="Goldberg J."/>
            <person name="Griggs A."/>
            <person name="Gujja S."/>
            <person name="Heiman D."/>
            <person name="Howarth C."/>
            <person name="Larson L."/>
            <person name="Lui A."/>
            <person name="MacDonald P.J.P."/>
            <person name="Mehta T."/>
            <person name="Montmayeur A."/>
            <person name="Murphy C."/>
            <person name="Neiman D."/>
            <person name="Pearson M."/>
            <person name="Priest M."/>
            <person name="Roberts A."/>
            <person name="Saif S."/>
            <person name="Shea T."/>
            <person name="Shenoy N."/>
            <person name="Sisk P."/>
            <person name="Stolte C."/>
            <person name="Sykes S."/>
            <person name="Yandava C."/>
            <person name="Wortman J."/>
            <person name="Nusbaum C."/>
            <person name="Birren B."/>
        </authorList>
    </citation>
    <scope>NUCLEOTIDE SEQUENCE</scope>
    <source>
        <strain evidence="1">R3-111a-1</strain>
    </source>
</reference>
<reference evidence="2" key="4">
    <citation type="journal article" date="2015" name="G3 (Bethesda)">
        <title>Genome sequences of three phytopathogenic species of the Magnaporthaceae family of fungi.</title>
        <authorList>
            <person name="Okagaki L.H."/>
            <person name="Nunes C.C."/>
            <person name="Sailsbery J."/>
            <person name="Clay B."/>
            <person name="Brown D."/>
            <person name="John T."/>
            <person name="Oh Y."/>
            <person name="Young N."/>
            <person name="Fitzgerald M."/>
            <person name="Haas B.J."/>
            <person name="Zeng Q."/>
            <person name="Young S."/>
            <person name="Adiconis X."/>
            <person name="Fan L."/>
            <person name="Levin J.Z."/>
            <person name="Mitchell T.K."/>
            <person name="Okubara P.A."/>
            <person name="Farman M.L."/>
            <person name="Kohn L.M."/>
            <person name="Birren B."/>
            <person name="Ma L.-J."/>
            <person name="Dean R.A."/>
        </authorList>
    </citation>
    <scope>NUCLEOTIDE SEQUENCE</scope>
    <source>
        <strain evidence="2">R3-111a-1</strain>
    </source>
</reference>
<evidence type="ECO:0000313" key="3">
    <source>
        <dbReference type="Proteomes" id="UP000006039"/>
    </source>
</evidence>
<evidence type="ECO:0000313" key="1">
    <source>
        <dbReference type="EMBL" id="EJT76534.1"/>
    </source>
</evidence>
<dbReference type="RefSeq" id="XP_009222534.1">
    <property type="nucleotide sequence ID" value="XM_009224270.1"/>
</dbReference>